<proteinExistence type="predicted"/>
<evidence type="ECO:0000259" key="1">
    <source>
        <dbReference type="PROSITE" id="PS50181"/>
    </source>
</evidence>
<dbReference type="Pfam" id="PF00646">
    <property type="entry name" value="F-box"/>
    <property type="match status" value="1"/>
</dbReference>
<feature type="non-terminal residue" evidence="2">
    <location>
        <position position="1"/>
    </location>
</feature>
<gene>
    <name evidence="2" type="ORF">PFISCL1PPCAC_22773</name>
</gene>
<reference evidence="2" key="1">
    <citation type="submission" date="2023-10" db="EMBL/GenBank/DDBJ databases">
        <title>Genome assembly of Pristionchus species.</title>
        <authorList>
            <person name="Yoshida K."/>
            <person name="Sommer R.J."/>
        </authorList>
    </citation>
    <scope>NUCLEOTIDE SEQUENCE</scope>
    <source>
        <strain evidence="2">RS5133</strain>
    </source>
</reference>
<dbReference type="SUPFAM" id="SSF81383">
    <property type="entry name" value="F-box domain"/>
    <property type="match status" value="1"/>
</dbReference>
<dbReference type="AlphaFoldDB" id="A0AAV5WKL3"/>
<accession>A0AAV5WKL3</accession>
<name>A0AAV5WKL3_9BILA</name>
<comment type="caution">
    <text evidence="2">The sequence shown here is derived from an EMBL/GenBank/DDBJ whole genome shotgun (WGS) entry which is preliminary data.</text>
</comment>
<keyword evidence="3" id="KW-1185">Reference proteome</keyword>
<dbReference type="InterPro" id="IPR001810">
    <property type="entry name" value="F-box_dom"/>
</dbReference>
<dbReference type="CDD" id="cd09917">
    <property type="entry name" value="F-box_SF"/>
    <property type="match status" value="1"/>
</dbReference>
<dbReference type="PROSITE" id="PS50181">
    <property type="entry name" value="FBOX"/>
    <property type="match status" value="1"/>
</dbReference>
<dbReference type="EMBL" id="BTSY01000006">
    <property type="protein sequence ID" value="GMT31476.1"/>
    <property type="molecule type" value="Genomic_DNA"/>
</dbReference>
<evidence type="ECO:0000313" key="3">
    <source>
        <dbReference type="Proteomes" id="UP001432322"/>
    </source>
</evidence>
<protein>
    <recommendedName>
        <fullName evidence="1">F-box domain-containing protein</fullName>
    </recommendedName>
</protein>
<sequence length="342" mass="38939">CISFGYDMPGYYGNRGHRKHHNNRSCDGDSEDSDSTSRAIINFATFDSSALLTRVDQEVEPFPLLDLPDEIIEHIFSFLPMRHRVKMRLSQRLERIYLGGKFRDHGFVIEQCLSGTFVLLRRLRRDGFEAMMFRLGEQGHSVPRIEQVHCMLSRTSYGEVRVELPQSYPVHALIYDAIRDVCRTDSLSITAQEIRCSTDEDANLLRLVREKREVTLRSEGSPRLITLASLTMVHQALLHESMPLKTLKTSVDSYVIADYLVQLITAQLERSRETATRIALMMEAAFSGPAPPRNAKSAKVVMIFERHLKISIASRAVSFTVFDDDAALAEEKERYKGAIIIN</sequence>
<dbReference type="Proteomes" id="UP001432322">
    <property type="component" value="Unassembled WGS sequence"/>
</dbReference>
<dbReference type="InterPro" id="IPR036047">
    <property type="entry name" value="F-box-like_dom_sf"/>
</dbReference>
<feature type="domain" description="F-box" evidence="1">
    <location>
        <begin position="61"/>
        <end position="92"/>
    </location>
</feature>
<evidence type="ECO:0000313" key="2">
    <source>
        <dbReference type="EMBL" id="GMT31476.1"/>
    </source>
</evidence>
<organism evidence="2 3">
    <name type="scientific">Pristionchus fissidentatus</name>
    <dbReference type="NCBI Taxonomy" id="1538716"/>
    <lineage>
        <taxon>Eukaryota</taxon>
        <taxon>Metazoa</taxon>
        <taxon>Ecdysozoa</taxon>
        <taxon>Nematoda</taxon>
        <taxon>Chromadorea</taxon>
        <taxon>Rhabditida</taxon>
        <taxon>Rhabditina</taxon>
        <taxon>Diplogasteromorpha</taxon>
        <taxon>Diplogasteroidea</taxon>
        <taxon>Neodiplogasteridae</taxon>
        <taxon>Pristionchus</taxon>
    </lineage>
</organism>